<dbReference type="Pfam" id="PF17810">
    <property type="entry name" value="Arg_decarb_HB"/>
    <property type="match status" value="1"/>
</dbReference>
<comment type="function">
    <text evidence="3 12">Catalyzes the biosynthesis of agmatine from arginine.</text>
</comment>
<dbReference type="InterPro" id="IPR000183">
    <property type="entry name" value="Orn/DAP/Arg_de-COase"/>
</dbReference>
<dbReference type="Gene3D" id="2.40.37.10">
    <property type="entry name" value="Lyase, Ornithine Decarboxylase, Chain A, domain 1"/>
    <property type="match status" value="1"/>
</dbReference>
<evidence type="ECO:0000256" key="12">
    <source>
        <dbReference type="HAMAP-Rule" id="MF_01417"/>
    </source>
</evidence>
<dbReference type="EC" id="4.1.1.19" evidence="12"/>
<feature type="domain" description="Arginine decarboxylase helical bundle" evidence="16">
    <location>
        <begin position="369"/>
        <end position="435"/>
    </location>
</feature>
<comment type="catalytic activity">
    <reaction evidence="12">
        <text>L-arginine + H(+) = agmatine + CO2</text>
        <dbReference type="Rhea" id="RHEA:17641"/>
        <dbReference type="ChEBI" id="CHEBI:15378"/>
        <dbReference type="ChEBI" id="CHEBI:16526"/>
        <dbReference type="ChEBI" id="CHEBI:32682"/>
        <dbReference type="ChEBI" id="CHEBI:58145"/>
        <dbReference type="EC" id="4.1.1.19"/>
    </reaction>
</comment>
<reference evidence="18 19" key="1">
    <citation type="journal article" date="2011" name="Stand. Genomic Sci.">
        <title>Complete genome sequence of 'Thioalkalivibrio sulfidophilus' HL-EbGr7.</title>
        <authorList>
            <person name="Muyzer G."/>
            <person name="Sorokin D.Y."/>
            <person name="Mavromatis K."/>
            <person name="Lapidus A."/>
            <person name="Clum A."/>
            <person name="Ivanova N."/>
            <person name="Pati A."/>
            <person name="d'Haeseleer P."/>
            <person name="Woyke T."/>
            <person name="Kyrpides N.C."/>
        </authorList>
    </citation>
    <scope>NUCLEOTIDE SEQUENCE [LARGE SCALE GENOMIC DNA]</scope>
    <source>
        <strain evidence="18 19">HL-EbGR7</strain>
    </source>
</reference>
<evidence type="ECO:0000256" key="2">
    <source>
        <dbReference type="ARBA" id="ARBA00001946"/>
    </source>
</evidence>
<dbReference type="KEGG" id="tgr:Tgr7_3124"/>
<dbReference type="OrthoDB" id="9802658at2"/>
<dbReference type="InterPro" id="IPR040634">
    <property type="entry name" value="Arg_decarb_HB"/>
</dbReference>
<dbReference type="Pfam" id="PF17944">
    <property type="entry name" value="Arg_decarbox_C"/>
    <property type="match status" value="1"/>
</dbReference>
<dbReference type="GO" id="GO:0046872">
    <property type="term" value="F:metal ion binding"/>
    <property type="evidence" value="ECO:0007669"/>
    <property type="project" value="UniProtKB-KW"/>
</dbReference>
<dbReference type="InterPro" id="IPR022657">
    <property type="entry name" value="De-COase2_CS"/>
</dbReference>
<dbReference type="SUPFAM" id="SSF51419">
    <property type="entry name" value="PLP-binding barrel"/>
    <property type="match status" value="1"/>
</dbReference>
<dbReference type="PANTHER" id="PTHR43295:SF9">
    <property type="entry name" value="BIOSYNTHETIC ARGININE DECARBOXYLASE"/>
    <property type="match status" value="1"/>
</dbReference>
<dbReference type="NCBIfam" id="TIGR01273">
    <property type="entry name" value="speA"/>
    <property type="match status" value="1"/>
</dbReference>
<comment type="cofactor">
    <cofactor evidence="2 12">
        <name>Mg(2+)</name>
        <dbReference type="ChEBI" id="CHEBI:18420"/>
    </cofactor>
</comment>
<gene>
    <name evidence="12" type="primary">speA</name>
    <name evidence="18" type="ordered locus">Tgr7_3124</name>
</gene>
<dbReference type="PIRSF" id="PIRSF001336">
    <property type="entry name" value="Arg_decrbxlase"/>
    <property type="match status" value="1"/>
</dbReference>
<dbReference type="FunFam" id="3.20.20.10:FF:000001">
    <property type="entry name" value="Biosynthetic arginine decarboxylase"/>
    <property type="match status" value="1"/>
</dbReference>
<dbReference type="GO" id="GO:0033388">
    <property type="term" value="P:putrescine biosynthetic process from arginine"/>
    <property type="evidence" value="ECO:0007669"/>
    <property type="project" value="UniProtKB-ARBA"/>
</dbReference>
<feature type="active site" description="Proton donor" evidence="14">
    <location>
        <position position="498"/>
    </location>
</feature>
<evidence type="ECO:0000256" key="7">
    <source>
        <dbReference type="ARBA" id="ARBA00022842"/>
    </source>
</evidence>
<dbReference type="PANTHER" id="PTHR43295">
    <property type="entry name" value="ARGININE DECARBOXYLASE"/>
    <property type="match status" value="1"/>
</dbReference>
<sequence length="627" mass="69865">MTAWTLDQARALYNIGNWNGGYFHINDRGRVCLRVPERPEHPGVDLFELAQSLRESGQSSLPVLIRFQDILTDRVHRLRQAFDNARAETGFTGNYTAVYPIKVNQQRSVVEQILEAGGDRVGLEAGSKPELMAVLALSRPGGVIVCNGYKDREYLRLALIGRLLGHRVYIVIEKPSELDGVMEAARDLGVRPMLGMRVRLASIGKGKWQNTGGEKAKFGLSASQSLKLLERLRDADMLDCMQLLHFHMGSQIANIRDIQAGMGEAGRFYAELRRLGADIQVVDAGGGLGVDYEGSRSRNDCSMNYSLQEYANNIVRGIMNTCREYDLPHPQIFTESGRALTAHHAVLVTNVIDTERAPEQGDLSPPAGDEPLILQDMWQLYENAEGVAPTEVYHDMAHWLSEAQAMYTHGVLDLAQRARAETLYAATCRRLVGDASLRLPAEIRHEITEKLADKYFCNFSVFQSIPDVWAIDQIFPIMPLHRLDEAPGQRAVLQDLTCDSDGHVDRYVEAGGTDTSLPLHPLREGEPYLLGIFLVGAYQEILGDLHNLFGDTDSINVALEADGGYRLEHPERGDTVDELLRYVHFDPESLAVAYRQKVAAAGLDQDRGRRILAELEHGLSGYTYLEE</sequence>
<dbReference type="Gene3D" id="3.20.20.10">
    <property type="entry name" value="Alanine racemase"/>
    <property type="match status" value="1"/>
</dbReference>
<comment type="similarity">
    <text evidence="4 12">Belongs to the Orn/Lys/Arg decarboxylase class-II family. SpeA subfamily.</text>
</comment>
<evidence type="ECO:0000256" key="10">
    <source>
        <dbReference type="ARBA" id="ARBA00023115"/>
    </source>
</evidence>
<dbReference type="RefSeq" id="WP_012639655.1">
    <property type="nucleotide sequence ID" value="NC_011901.1"/>
</dbReference>
<dbReference type="InterPro" id="IPR022653">
    <property type="entry name" value="De-COase2_pyr-phos_BS"/>
</dbReference>
<dbReference type="GO" id="GO:0006527">
    <property type="term" value="P:L-arginine catabolic process"/>
    <property type="evidence" value="ECO:0007669"/>
    <property type="project" value="InterPro"/>
</dbReference>
<comment type="caution">
    <text evidence="12">Lacks conserved residue(s) required for the propagation of feature annotation.</text>
</comment>
<proteinExistence type="inferred from homology"/>
<dbReference type="InterPro" id="IPR029066">
    <property type="entry name" value="PLP-binding_barrel"/>
</dbReference>
<keyword evidence="11 12" id="KW-0456">Lyase</keyword>
<dbReference type="PROSITE" id="PS00879">
    <property type="entry name" value="ODR_DC_2_2"/>
    <property type="match status" value="1"/>
</dbReference>
<dbReference type="PROSITE" id="PS00878">
    <property type="entry name" value="ODR_DC_2_1"/>
    <property type="match status" value="1"/>
</dbReference>
<evidence type="ECO:0000256" key="3">
    <source>
        <dbReference type="ARBA" id="ARBA00002257"/>
    </source>
</evidence>
<keyword evidence="8 12" id="KW-0663">Pyridoxal phosphate</keyword>
<dbReference type="eggNOG" id="COG1166">
    <property type="taxonomic scope" value="Bacteria"/>
</dbReference>
<dbReference type="Proteomes" id="UP000002383">
    <property type="component" value="Chromosome"/>
</dbReference>
<dbReference type="InterPro" id="IPR009006">
    <property type="entry name" value="Ala_racemase/Decarboxylase_C"/>
</dbReference>
<feature type="modified residue" description="N6-(pyridoxal phosphate)lysine" evidence="12 13">
    <location>
        <position position="102"/>
    </location>
</feature>
<evidence type="ECO:0000256" key="5">
    <source>
        <dbReference type="ARBA" id="ARBA00022723"/>
    </source>
</evidence>
<dbReference type="HOGENOM" id="CLU_027243_1_0_6"/>
<evidence type="ECO:0000259" key="17">
    <source>
        <dbReference type="Pfam" id="PF17944"/>
    </source>
</evidence>
<dbReference type="EMBL" id="CP001339">
    <property type="protein sequence ID" value="ACL74193.1"/>
    <property type="molecule type" value="Genomic_DNA"/>
</dbReference>
<keyword evidence="10 12" id="KW-0620">Polyamine biosynthesis</keyword>
<dbReference type="InterPro" id="IPR002985">
    <property type="entry name" value="Arg_decrbxlase"/>
</dbReference>
<keyword evidence="5 12" id="KW-0479">Metal-binding</keyword>
<keyword evidence="19" id="KW-1185">Reference proteome</keyword>
<organism evidence="18 19">
    <name type="scientific">Thioalkalivibrio sulfidiphilus (strain HL-EbGR7)</name>
    <dbReference type="NCBI Taxonomy" id="396588"/>
    <lineage>
        <taxon>Bacteria</taxon>
        <taxon>Pseudomonadati</taxon>
        <taxon>Pseudomonadota</taxon>
        <taxon>Gammaproteobacteria</taxon>
        <taxon>Chromatiales</taxon>
        <taxon>Ectothiorhodospiraceae</taxon>
        <taxon>Thioalkalivibrio</taxon>
    </lineage>
</organism>
<evidence type="ECO:0000256" key="4">
    <source>
        <dbReference type="ARBA" id="ARBA00008357"/>
    </source>
</evidence>
<keyword evidence="9 12" id="KW-0745">Spermidine biosynthesis</keyword>
<evidence type="ECO:0000256" key="8">
    <source>
        <dbReference type="ARBA" id="ARBA00022898"/>
    </source>
</evidence>
<keyword evidence="6 12" id="KW-0210">Decarboxylase</keyword>
<keyword evidence="7 12" id="KW-0460">Magnesium</keyword>
<feature type="domain" description="Orn/DAP/Arg decarboxylase 2 N-terminal" evidence="15">
    <location>
        <begin position="81"/>
        <end position="342"/>
    </location>
</feature>
<evidence type="ECO:0000256" key="11">
    <source>
        <dbReference type="ARBA" id="ARBA00023239"/>
    </source>
</evidence>
<evidence type="ECO:0000256" key="1">
    <source>
        <dbReference type="ARBA" id="ARBA00001933"/>
    </source>
</evidence>
<dbReference type="GO" id="GO:0008792">
    <property type="term" value="F:arginine decarboxylase activity"/>
    <property type="evidence" value="ECO:0007669"/>
    <property type="project" value="UniProtKB-UniRule"/>
</dbReference>
<evidence type="ECO:0000259" key="15">
    <source>
        <dbReference type="Pfam" id="PF02784"/>
    </source>
</evidence>
<feature type="domain" description="Arginine decarboxylase C-terminal helical" evidence="17">
    <location>
        <begin position="576"/>
        <end position="625"/>
    </location>
</feature>
<name>B8GQ46_THISH</name>
<accession>B8GQ46</accession>
<evidence type="ECO:0000256" key="13">
    <source>
        <dbReference type="PIRSR" id="PIRSR001336-50"/>
    </source>
</evidence>
<comment type="cofactor">
    <cofactor evidence="1 12 13">
        <name>pyridoxal 5'-phosphate</name>
        <dbReference type="ChEBI" id="CHEBI:597326"/>
    </cofactor>
</comment>
<dbReference type="UniPathway" id="UPA00186">
    <property type="reaction ID" value="UER00284"/>
</dbReference>
<dbReference type="CDD" id="cd06830">
    <property type="entry name" value="PLPDE_III_ADC"/>
    <property type="match status" value="1"/>
</dbReference>
<dbReference type="STRING" id="396588.Tgr7_3124"/>
<evidence type="ECO:0000256" key="9">
    <source>
        <dbReference type="ARBA" id="ARBA00023066"/>
    </source>
</evidence>
<evidence type="ECO:0000256" key="14">
    <source>
        <dbReference type="PIRSR" id="PIRSR600183-50"/>
    </source>
</evidence>
<dbReference type="HAMAP" id="MF_01417">
    <property type="entry name" value="SpeA"/>
    <property type="match status" value="1"/>
</dbReference>
<dbReference type="GO" id="GO:0008295">
    <property type="term" value="P:spermidine biosynthetic process"/>
    <property type="evidence" value="ECO:0007669"/>
    <property type="project" value="UniProtKB-UniRule"/>
</dbReference>
<evidence type="ECO:0000259" key="16">
    <source>
        <dbReference type="Pfam" id="PF17810"/>
    </source>
</evidence>
<protein>
    <recommendedName>
        <fullName evidence="12">Biosynthetic arginine decarboxylase</fullName>
        <shortName evidence="12">ADC</shortName>
        <ecNumber evidence="12">4.1.1.19</ecNumber>
    </recommendedName>
</protein>
<comment type="pathway">
    <text evidence="12">Amine and polyamine biosynthesis; agmatine biosynthesis; agmatine from L-arginine: step 1/1.</text>
</comment>
<dbReference type="SUPFAM" id="SSF50621">
    <property type="entry name" value="Alanine racemase C-terminal domain-like"/>
    <property type="match status" value="1"/>
</dbReference>
<evidence type="ECO:0000256" key="6">
    <source>
        <dbReference type="ARBA" id="ARBA00022793"/>
    </source>
</evidence>
<dbReference type="Gene3D" id="1.10.287.3440">
    <property type="match status" value="1"/>
</dbReference>
<dbReference type="InterPro" id="IPR022644">
    <property type="entry name" value="De-COase2_N"/>
</dbReference>
<dbReference type="PRINTS" id="PR01180">
    <property type="entry name" value="ARGDCRBXLASE"/>
</dbReference>
<dbReference type="NCBIfam" id="NF003763">
    <property type="entry name" value="PRK05354.1"/>
    <property type="match status" value="1"/>
</dbReference>
<evidence type="ECO:0000313" key="18">
    <source>
        <dbReference type="EMBL" id="ACL74193.1"/>
    </source>
</evidence>
<evidence type="ECO:0000313" key="19">
    <source>
        <dbReference type="Proteomes" id="UP000002383"/>
    </source>
</evidence>
<dbReference type="PRINTS" id="PR01179">
    <property type="entry name" value="ODADCRBXLASE"/>
</dbReference>
<dbReference type="Gene3D" id="1.20.58.930">
    <property type="match status" value="1"/>
</dbReference>
<dbReference type="AlphaFoldDB" id="B8GQ46"/>
<dbReference type="InterPro" id="IPR041128">
    <property type="entry name" value="Arg_decarbox_C"/>
</dbReference>
<dbReference type="Pfam" id="PF02784">
    <property type="entry name" value="Orn_Arg_deC_N"/>
    <property type="match status" value="1"/>
</dbReference>